<dbReference type="SUPFAM" id="SSF81383">
    <property type="entry name" value="F-box domain"/>
    <property type="match status" value="1"/>
</dbReference>
<feature type="domain" description="F-box" evidence="1">
    <location>
        <begin position="12"/>
        <end position="59"/>
    </location>
</feature>
<dbReference type="EMBL" id="JARJCW010000054">
    <property type="protein sequence ID" value="KAJ7202633.1"/>
    <property type="molecule type" value="Genomic_DNA"/>
</dbReference>
<evidence type="ECO:0000313" key="2">
    <source>
        <dbReference type="EMBL" id="KAJ7202633.1"/>
    </source>
</evidence>
<protein>
    <recommendedName>
        <fullName evidence="1">F-box domain-containing protein</fullName>
    </recommendedName>
</protein>
<organism evidence="2 3">
    <name type="scientific">Mycena pura</name>
    <dbReference type="NCBI Taxonomy" id="153505"/>
    <lineage>
        <taxon>Eukaryota</taxon>
        <taxon>Fungi</taxon>
        <taxon>Dikarya</taxon>
        <taxon>Basidiomycota</taxon>
        <taxon>Agaricomycotina</taxon>
        <taxon>Agaricomycetes</taxon>
        <taxon>Agaricomycetidae</taxon>
        <taxon>Agaricales</taxon>
        <taxon>Marasmiineae</taxon>
        <taxon>Mycenaceae</taxon>
        <taxon>Mycena</taxon>
    </lineage>
</organism>
<evidence type="ECO:0000259" key="1">
    <source>
        <dbReference type="PROSITE" id="PS50181"/>
    </source>
</evidence>
<dbReference type="PROSITE" id="PS50181">
    <property type="entry name" value="FBOX"/>
    <property type="match status" value="1"/>
</dbReference>
<keyword evidence="3" id="KW-1185">Reference proteome</keyword>
<gene>
    <name evidence="2" type="ORF">GGX14DRAFT_463070</name>
</gene>
<dbReference type="InterPro" id="IPR001810">
    <property type="entry name" value="F-box_dom"/>
</dbReference>
<dbReference type="Pfam" id="PF12937">
    <property type="entry name" value="F-box-like"/>
    <property type="match status" value="1"/>
</dbReference>
<sequence>MFPLPSDISPPTGLIQYFPCEILSEIFLLLDFRSITFATLVCQRWYYASTHHAEIWEHIDLNSTDVYRPNIVRRVLARSRDQPLALEIRLSFPDTEPEQPRMDDYWALQHLMRDVVKGHLDRCYRLLICAPQVAWPVIIDALAGADFPVLGSLYLQNGDAVAQWQLEAFSPLTDYDVVHPSELIFPLPKDRRMMLWEAHLQGVSLGDANYYILGNLNIQNAMDFLVVDGRLEPRLFNRARHLTIDGICVPALEVPSTPTELSPGNLQHLVLSELVAMPDNEVEFSEHDCTGFFAALNTSSLLTLSIDAWELDGRIWYDLLHFLWASIAAPKFPCVYMLKLRQMDFVDEETALIAGFLNAFPSLHTLIVEACYDAWEDIIYVLELMPSLCDQLDGLIVDHWIVIFRDDPLPFRSSIFSDD</sequence>
<dbReference type="Gene3D" id="1.20.1280.50">
    <property type="match status" value="1"/>
</dbReference>
<reference evidence="2" key="1">
    <citation type="submission" date="2023-03" db="EMBL/GenBank/DDBJ databases">
        <title>Massive genome expansion in bonnet fungi (Mycena s.s.) driven by repeated elements and novel gene families across ecological guilds.</title>
        <authorList>
            <consortium name="Lawrence Berkeley National Laboratory"/>
            <person name="Harder C.B."/>
            <person name="Miyauchi S."/>
            <person name="Viragh M."/>
            <person name="Kuo A."/>
            <person name="Thoen E."/>
            <person name="Andreopoulos B."/>
            <person name="Lu D."/>
            <person name="Skrede I."/>
            <person name="Drula E."/>
            <person name="Henrissat B."/>
            <person name="Morin E."/>
            <person name="Kohler A."/>
            <person name="Barry K."/>
            <person name="LaButti K."/>
            <person name="Morin E."/>
            <person name="Salamov A."/>
            <person name="Lipzen A."/>
            <person name="Mereny Z."/>
            <person name="Hegedus B."/>
            <person name="Baldrian P."/>
            <person name="Stursova M."/>
            <person name="Weitz H."/>
            <person name="Taylor A."/>
            <person name="Grigoriev I.V."/>
            <person name="Nagy L.G."/>
            <person name="Martin F."/>
            <person name="Kauserud H."/>
        </authorList>
    </citation>
    <scope>NUCLEOTIDE SEQUENCE</scope>
    <source>
        <strain evidence="2">9144</strain>
    </source>
</reference>
<evidence type="ECO:0000313" key="3">
    <source>
        <dbReference type="Proteomes" id="UP001219525"/>
    </source>
</evidence>
<dbReference type="Proteomes" id="UP001219525">
    <property type="component" value="Unassembled WGS sequence"/>
</dbReference>
<proteinExistence type="predicted"/>
<accession>A0AAD6Y8S5</accession>
<name>A0AAD6Y8S5_9AGAR</name>
<comment type="caution">
    <text evidence="2">The sequence shown here is derived from an EMBL/GenBank/DDBJ whole genome shotgun (WGS) entry which is preliminary data.</text>
</comment>
<dbReference type="InterPro" id="IPR036047">
    <property type="entry name" value="F-box-like_dom_sf"/>
</dbReference>
<dbReference type="AlphaFoldDB" id="A0AAD6Y8S5"/>